<reference evidence="1 2" key="1">
    <citation type="submission" date="2019-08" db="EMBL/GenBank/DDBJ databases">
        <title>Deep-cultivation of Planctomycetes and their phenomic and genomic characterization uncovers novel biology.</title>
        <authorList>
            <person name="Wiegand S."/>
            <person name="Jogler M."/>
            <person name="Boedeker C."/>
            <person name="Pinto D."/>
            <person name="Vollmers J."/>
            <person name="Rivas-Marin E."/>
            <person name="Kohn T."/>
            <person name="Peeters S.H."/>
            <person name="Heuer A."/>
            <person name="Rast P."/>
            <person name="Oberbeckmann S."/>
            <person name="Bunk B."/>
            <person name="Jeske O."/>
            <person name="Meyerdierks A."/>
            <person name="Storesund J.E."/>
            <person name="Kallscheuer N."/>
            <person name="Luecker S."/>
            <person name="Lage O.M."/>
            <person name="Pohl T."/>
            <person name="Merkel B.J."/>
            <person name="Hornburger P."/>
            <person name="Mueller R.-W."/>
            <person name="Bruemmer F."/>
            <person name="Labrenz M."/>
            <person name="Spormann A.M."/>
            <person name="Op den Camp H."/>
            <person name="Overmann J."/>
            <person name="Amann R."/>
            <person name="Jetten M.S.M."/>
            <person name="Mascher T."/>
            <person name="Medema M.H."/>
            <person name="Devos D.P."/>
            <person name="Kaster A.-K."/>
            <person name="Ovreas L."/>
            <person name="Rohde M."/>
            <person name="Galperin M.Y."/>
            <person name="Jogler C."/>
        </authorList>
    </citation>
    <scope>NUCLEOTIDE SEQUENCE [LARGE SCALE GENOMIC DNA]</scope>
    <source>
        <strain evidence="1 2">FC18</strain>
    </source>
</reference>
<accession>A0A5B9PQN3</accession>
<organism evidence="1 2">
    <name type="scientific">Mariniblastus fucicola</name>
    <dbReference type="NCBI Taxonomy" id="980251"/>
    <lineage>
        <taxon>Bacteria</taxon>
        <taxon>Pseudomonadati</taxon>
        <taxon>Planctomycetota</taxon>
        <taxon>Planctomycetia</taxon>
        <taxon>Pirellulales</taxon>
        <taxon>Pirellulaceae</taxon>
        <taxon>Mariniblastus</taxon>
    </lineage>
</organism>
<evidence type="ECO:0000313" key="2">
    <source>
        <dbReference type="Proteomes" id="UP000322214"/>
    </source>
</evidence>
<proteinExistence type="predicted"/>
<keyword evidence="2" id="KW-1185">Reference proteome</keyword>
<dbReference type="AlphaFoldDB" id="A0A5B9PQN3"/>
<evidence type="ECO:0000313" key="1">
    <source>
        <dbReference type="EMBL" id="QEG24791.1"/>
    </source>
</evidence>
<sequence length="79" mass="8940">MVEVLTSQLENPSGKNYLQPFKNQAIAMLRDEPPRKSQSACLYLSTTENLNQICYTAEIIRWEDKTSYLGLVASAWLGT</sequence>
<dbReference type="KEGG" id="mff:MFFC18_47140"/>
<gene>
    <name evidence="1" type="ORF">MFFC18_47140</name>
</gene>
<dbReference type="STRING" id="980251.GCA_001642875_00855"/>
<dbReference type="EMBL" id="CP042912">
    <property type="protein sequence ID" value="QEG24791.1"/>
    <property type="molecule type" value="Genomic_DNA"/>
</dbReference>
<protein>
    <submittedName>
        <fullName evidence="1">Uncharacterized protein</fullName>
    </submittedName>
</protein>
<name>A0A5B9PQN3_9BACT</name>
<dbReference type="Proteomes" id="UP000322214">
    <property type="component" value="Chromosome"/>
</dbReference>